<organism evidence="2">
    <name type="scientific">Anguilla anguilla</name>
    <name type="common">European freshwater eel</name>
    <name type="synonym">Muraena anguilla</name>
    <dbReference type="NCBI Taxonomy" id="7936"/>
    <lineage>
        <taxon>Eukaryota</taxon>
        <taxon>Metazoa</taxon>
        <taxon>Chordata</taxon>
        <taxon>Craniata</taxon>
        <taxon>Vertebrata</taxon>
        <taxon>Euteleostomi</taxon>
        <taxon>Actinopterygii</taxon>
        <taxon>Neopterygii</taxon>
        <taxon>Teleostei</taxon>
        <taxon>Anguilliformes</taxon>
        <taxon>Anguillidae</taxon>
        <taxon>Anguilla</taxon>
    </lineage>
</organism>
<name>A0A0E9RHV6_ANGAN</name>
<reference evidence="2" key="2">
    <citation type="journal article" date="2015" name="Fish Shellfish Immunol.">
        <title>Early steps in the European eel (Anguilla anguilla)-Vibrio vulnificus interaction in the gills: Role of the RtxA13 toxin.</title>
        <authorList>
            <person name="Callol A."/>
            <person name="Pajuelo D."/>
            <person name="Ebbesson L."/>
            <person name="Teles M."/>
            <person name="MacKenzie S."/>
            <person name="Amaro C."/>
        </authorList>
    </citation>
    <scope>NUCLEOTIDE SEQUENCE</scope>
</reference>
<proteinExistence type="predicted"/>
<accession>A0A0E9RHV6</accession>
<evidence type="ECO:0000256" key="1">
    <source>
        <dbReference type="SAM" id="Phobius"/>
    </source>
</evidence>
<dbReference type="AlphaFoldDB" id="A0A0E9RHV6"/>
<feature type="transmembrane region" description="Helical" evidence="1">
    <location>
        <begin position="12"/>
        <end position="32"/>
    </location>
</feature>
<evidence type="ECO:0000313" key="2">
    <source>
        <dbReference type="EMBL" id="JAH28699.1"/>
    </source>
</evidence>
<keyword evidence="1" id="KW-0472">Membrane</keyword>
<reference evidence="2" key="1">
    <citation type="submission" date="2014-11" db="EMBL/GenBank/DDBJ databases">
        <authorList>
            <person name="Amaro Gonzalez C."/>
        </authorList>
    </citation>
    <scope>NUCLEOTIDE SEQUENCE</scope>
</reference>
<dbReference type="EMBL" id="GBXM01079878">
    <property type="protein sequence ID" value="JAH28699.1"/>
    <property type="molecule type" value="Transcribed_RNA"/>
</dbReference>
<keyword evidence="1" id="KW-0812">Transmembrane</keyword>
<keyword evidence="1" id="KW-1133">Transmembrane helix</keyword>
<sequence>MDYIGGRSHDQGVWVCVCVCVLLFIFGIASGAGHGCIPPGSFSFFVVCV</sequence>
<protein>
    <submittedName>
        <fullName evidence="2">Uncharacterized protein</fullName>
    </submittedName>
</protein>